<keyword evidence="2 7" id="KW-0732">Signal</keyword>
<keyword evidence="4" id="KW-1015">Disulfide bond</keyword>
<dbReference type="Gene3D" id="3.20.20.80">
    <property type="entry name" value="Glycosidases"/>
    <property type="match status" value="1"/>
</dbReference>
<dbReference type="GO" id="GO:0004553">
    <property type="term" value="F:hydrolase activity, hydrolyzing O-glycosyl compounds"/>
    <property type="evidence" value="ECO:0007669"/>
    <property type="project" value="InterPro"/>
</dbReference>
<evidence type="ECO:0000259" key="8">
    <source>
        <dbReference type="SMART" id="SM00768"/>
    </source>
</evidence>
<sequence>MICNYIAYIVAAILLGLCIGRGECAIGVNWGRNNAQRLIPSMVVDLLLQNGVKEARIYNAQEDILKAFTGSGIDLTITLFNFHAIDSEDEAEKWLSQKLEYAKHSNIRRIYIGFDAFAQGITDKKSLNNSLRAYNFMRAALNDSGYDYVKATMPHPDIILNVENITRPSEADFRPEIKEEMHAPLVIELLPIYYVLLKNLSIDFAGPSENPSHVIKDVNGAIYTDYFTFLHDSFVWAINKAGVPDLDIVVGAVGWPTDGFPGGNTSTAEHFFKHLLPYVISNKGTPMRPGKPIDTYVHALTDENMNGDYFPYARHWGIYRTNGEPKYKIDLSGQGRDIFPARAKGIMRMPERWCVYKENMKGYNKSRVIEEFKYACKRADCTSLAPGASCSGLSFTLNVSYAFNMYFQMMFQDERECVFGGYATVVTEDPSTDECVFPVEVVKGQQENFIFKSGQDRLFAPFSVSLLSVFLGIVKLLESCNNLVRN</sequence>
<reference evidence="9 10" key="1">
    <citation type="journal article" date="2013" name="Proc. Natl. Acad. Sci. U.S.A.">
        <title>Fine-scale variation in meiotic recombination in Mimulus inferred from population shotgun sequencing.</title>
        <authorList>
            <person name="Hellsten U."/>
            <person name="Wright K.M."/>
            <person name="Jenkins J."/>
            <person name="Shu S."/>
            <person name="Yuan Y."/>
            <person name="Wessler S.R."/>
            <person name="Schmutz J."/>
            <person name="Willis J.H."/>
            <person name="Rokhsar D.S."/>
        </authorList>
    </citation>
    <scope>NUCLEOTIDE SEQUENCE [LARGE SCALE GENOMIC DNA]</scope>
    <source>
        <strain evidence="10">cv. DUN x IM62</strain>
    </source>
</reference>
<evidence type="ECO:0000256" key="7">
    <source>
        <dbReference type="SAM" id="SignalP"/>
    </source>
</evidence>
<dbReference type="InterPro" id="IPR012946">
    <property type="entry name" value="X8"/>
</dbReference>
<dbReference type="AlphaFoldDB" id="A0A022PV44"/>
<evidence type="ECO:0000256" key="1">
    <source>
        <dbReference type="ARBA" id="ARBA00008773"/>
    </source>
</evidence>
<dbReference type="eggNOG" id="ENOG502SIE4">
    <property type="taxonomic scope" value="Eukaryota"/>
</dbReference>
<evidence type="ECO:0000256" key="3">
    <source>
        <dbReference type="ARBA" id="ARBA00022801"/>
    </source>
</evidence>
<dbReference type="GO" id="GO:0005975">
    <property type="term" value="P:carbohydrate metabolic process"/>
    <property type="evidence" value="ECO:0007669"/>
    <property type="project" value="InterPro"/>
</dbReference>
<dbReference type="GO" id="GO:0005886">
    <property type="term" value="C:plasma membrane"/>
    <property type="evidence" value="ECO:0000318"/>
    <property type="project" value="GO_Central"/>
</dbReference>
<evidence type="ECO:0000256" key="2">
    <source>
        <dbReference type="ARBA" id="ARBA00022729"/>
    </source>
</evidence>
<feature type="signal peptide" evidence="7">
    <location>
        <begin position="1"/>
        <end position="24"/>
    </location>
</feature>
<gene>
    <name evidence="9" type="ORF">MIMGU_mgv1a005370mg</name>
</gene>
<keyword evidence="5" id="KW-0326">Glycosidase</keyword>
<accession>A0A022PV44</accession>
<proteinExistence type="inferred from homology"/>
<organism evidence="9 10">
    <name type="scientific">Erythranthe guttata</name>
    <name type="common">Yellow monkey flower</name>
    <name type="synonym">Mimulus guttatus</name>
    <dbReference type="NCBI Taxonomy" id="4155"/>
    <lineage>
        <taxon>Eukaryota</taxon>
        <taxon>Viridiplantae</taxon>
        <taxon>Streptophyta</taxon>
        <taxon>Embryophyta</taxon>
        <taxon>Tracheophyta</taxon>
        <taxon>Spermatophyta</taxon>
        <taxon>Magnoliopsida</taxon>
        <taxon>eudicotyledons</taxon>
        <taxon>Gunneridae</taxon>
        <taxon>Pentapetalae</taxon>
        <taxon>asterids</taxon>
        <taxon>lamiids</taxon>
        <taxon>Lamiales</taxon>
        <taxon>Phrymaceae</taxon>
        <taxon>Erythranthe</taxon>
    </lineage>
</organism>
<dbReference type="InterPro" id="IPR000490">
    <property type="entry name" value="Glyco_hydro_17"/>
</dbReference>
<evidence type="ECO:0000256" key="6">
    <source>
        <dbReference type="RuleBase" id="RU004335"/>
    </source>
</evidence>
<dbReference type="Pfam" id="PF07983">
    <property type="entry name" value="X8"/>
    <property type="match status" value="1"/>
</dbReference>
<dbReference type="Pfam" id="PF00332">
    <property type="entry name" value="Glyco_hydro_17"/>
    <property type="match status" value="1"/>
</dbReference>
<dbReference type="PANTHER" id="PTHR32227">
    <property type="entry name" value="GLUCAN ENDO-1,3-BETA-GLUCOSIDASE BG1-RELATED-RELATED"/>
    <property type="match status" value="1"/>
</dbReference>
<evidence type="ECO:0000256" key="5">
    <source>
        <dbReference type="ARBA" id="ARBA00023295"/>
    </source>
</evidence>
<keyword evidence="10" id="KW-1185">Reference proteome</keyword>
<evidence type="ECO:0000256" key="4">
    <source>
        <dbReference type="ARBA" id="ARBA00023157"/>
    </source>
</evidence>
<dbReference type="InterPro" id="IPR017853">
    <property type="entry name" value="GH"/>
</dbReference>
<protein>
    <recommendedName>
        <fullName evidence="8">X8 domain-containing protein</fullName>
    </recommendedName>
</protein>
<dbReference type="SMART" id="SM00768">
    <property type="entry name" value="X8"/>
    <property type="match status" value="1"/>
</dbReference>
<feature type="chain" id="PRO_5001503582" description="X8 domain-containing protein" evidence="7">
    <location>
        <begin position="25"/>
        <end position="486"/>
    </location>
</feature>
<dbReference type="STRING" id="4155.A0A022PV44"/>
<name>A0A022PV44_ERYGU</name>
<dbReference type="Gene3D" id="1.20.58.1040">
    <property type="match status" value="1"/>
</dbReference>
<dbReference type="EMBL" id="KI632325">
    <property type="protein sequence ID" value="EYU18678.1"/>
    <property type="molecule type" value="Genomic_DNA"/>
</dbReference>
<evidence type="ECO:0000313" key="9">
    <source>
        <dbReference type="EMBL" id="EYU18678.1"/>
    </source>
</evidence>
<dbReference type="InterPro" id="IPR044965">
    <property type="entry name" value="Glyco_hydro_17_plant"/>
</dbReference>
<comment type="similarity">
    <text evidence="1 6">Belongs to the glycosyl hydrolase 17 family.</text>
</comment>
<dbReference type="SUPFAM" id="SSF51445">
    <property type="entry name" value="(Trans)glycosidases"/>
    <property type="match status" value="1"/>
</dbReference>
<keyword evidence="3" id="KW-0378">Hydrolase</keyword>
<evidence type="ECO:0000313" key="10">
    <source>
        <dbReference type="Proteomes" id="UP000030748"/>
    </source>
</evidence>
<dbReference type="Proteomes" id="UP000030748">
    <property type="component" value="Unassembled WGS sequence"/>
</dbReference>
<feature type="domain" description="X8" evidence="8">
    <location>
        <begin position="352"/>
        <end position="437"/>
    </location>
</feature>